<evidence type="ECO:0000256" key="2">
    <source>
        <dbReference type="ARBA" id="ARBA00010868"/>
    </source>
</evidence>
<dbReference type="PROSITE" id="PS00472">
    <property type="entry name" value="SMALL_CYTOKINES_CC"/>
    <property type="match status" value="1"/>
</dbReference>
<dbReference type="InterPro" id="IPR036048">
    <property type="entry name" value="Interleukin_8-like_sf"/>
</dbReference>
<keyword evidence="12" id="KW-1185">Reference proteome</keyword>
<evidence type="ECO:0000256" key="6">
    <source>
        <dbReference type="ARBA" id="ARBA00023157"/>
    </source>
</evidence>
<evidence type="ECO:0000256" key="9">
    <source>
        <dbReference type="RuleBase" id="RU361150"/>
    </source>
</evidence>
<feature type="signal peptide" evidence="9">
    <location>
        <begin position="1"/>
        <end position="24"/>
    </location>
</feature>
<feature type="chain" id="PRO_5039761001" description="C-C motif chemokine" evidence="9">
    <location>
        <begin position="25"/>
        <end position="100"/>
    </location>
</feature>
<dbReference type="FunFam" id="2.40.50.40:FF:000002">
    <property type="entry name" value="C-C motif chemokine"/>
    <property type="match status" value="1"/>
</dbReference>
<evidence type="ECO:0000313" key="11">
    <source>
        <dbReference type="EMBL" id="KAG7473209.1"/>
    </source>
</evidence>
<keyword evidence="5 9" id="KW-0732">Signal</keyword>
<gene>
    <name evidence="11" type="ORF">MATL_G00093230</name>
</gene>
<dbReference type="CDD" id="cd00272">
    <property type="entry name" value="Chemokine_CC"/>
    <property type="match status" value="1"/>
</dbReference>
<dbReference type="GO" id="GO:0008009">
    <property type="term" value="F:chemokine activity"/>
    <property type="evidence" value="ECO:0007669"/>
    <property type="project" value="InterPro"/>
</dbReference>
<sequence>MASSRLMLLAACVVLLCAVTLTEGLRMASGPKKCCFQFEDRPLPLKRVVSYKMTSPQCTKRAVLFKTVAGRQVCARPTDSWVQSHMTYLDEKLSQPRVPL</sequence>
<keyword evidence="6" id="KW-1015">Disulfide bond</keyword>
<dbReference type="GO" id="GO:0006955">
    <property type="term" value="P:immune response"/>
    <property type="evidence" value="ECO:0007669"/>
    <property type="project" value="InterPro"/>
</dbReference>
<comment type="function">
    <text evidence="7">Monokine with inflammatory and chemokinetic properties. Binds to CCR1, CCR4 and CCR5. One of the major HIV-suppressive factors produced by CD8+ T-cells. Recombinant MIP-1-alpha induces a dose-dependent inhibition of different strains of HIV-1, HIV-2, and simian immunodeficiency virus (SIV).</text>
</comment>
<keyword evidence="4 9" id="KW-0964">Secreted</keyword>
<dbReference type="SMART" id="SM00199">
    <property type="entry name" value="SCY"/>
    <property type="match status" value="1"/>
</dbReference>
<dbReference type="SUPFAM" id="SSF54117">
    <property type="entry name" value="Interleukin 8-like chemokines"/>
    <property type="match status" value="1"/>
</dbReference>
<dbReference type="PANTHER" id="PTHR12015">
    <property type="entry name" value="SMALL INDUCIBLE CYTOKINE A"/>
    <property type="match status" value="1"/>
</dbReference>
<accession>A0A9D3TEC3</accession>
<proteinExistence type="inferred from homology"/>
<reference evidence="11" key="1">
    <citation type="submission" date="2021-01" db="EMBL/GenBank/DDBJ databases">
        <authorList>
            <person name="Zahm M."/>
            <person name="Roques C."/>
            <person name="Cabau C."/>
            <person name="Klopp C."/>
            <person name="Donnadieu C."/>
            <person name="Jouanno E."/>
            <person name="Lampietro C."/>
            <person name="Louis A."/>
            <person name="Herpin A."/>
            <person name="Echchiki A."/>
            <person name="Berthelot C."/>
            <person name="Parey E."/>
            <person name="Roest-Crollius H."/>
            <person name="Braasch I."/>
            <person name="Postlethwait J."/>
            <person name="Bobe J."/>
            <person name="Montfort J."/>
            <person name="Bouchez O."/>
            <person name="Begum T."/>
            <person name="Mejri S."/>
            <person name="Adams A."/>
            <person name="Chen W.-J."/>
            <person name="Guiguen Y."/>
        </authorList>
    </citation>
    <scope>NUCLEOTIDE SEQUENCE</scope>
    <source>
        <strain evidence="11">YG-15Mar2019-1</strain>
        <tissue evidence="11">Brain</tissue>
    </source>
</reference>
<name>A0A9D3TEC3_MEGAT</name>
<organism evidence="11 12">
    <name type="scientific">Megalops atlanticus</name>
    <name type="common">Tarpon</name>
    <name type="synonym">Clupea gigantea</name>
    <dbReference type="NCBI Taxonomy" id="7932"/>
    <lineage>
        <taxon>Eukaryota</taxon>
        <taxon>Metazoa</taxon>
        <taxon>Chordata</taxon>
        <taxon>Craniata</taxon>
        <taxon>Vertebrata</taxon>
        <taxon>Euteleostomi</taxon>
        <taxon>Actinopterygii</taxon>
        <taxon>Neopterygii</taxon>
        <taxon>Teleostei</taxon>
        <taxon>Elopiformes</taxon>
        <taxon>Megalopidae</taxon>
        <taxon>Megalops</taxon>
    </lineage>
</organism>
<dbReference type="InterPro" id="IPR000827">
    <property type="entry name" value="Chemokine_CC_CS"/>
</dbReference>
<evidence type="ECO:0000259" key="10">
    <source>
        <dbReference type="SMART" id="SM00199"/>
    </source>
</evidence>
<evidence type="ECO:0000256" key="1">
    <source>
        <dbReference type="ARBA" id="ARBA00004613"/>
    </source>
</evidence>
<evidence type="ECO:0000256" key="5">
    <source>
        <dbReference type="ARBA" id="ARBA00022729"/>
    </source>
</evidence>
<keyword evidence="3 9" id="KW-0202">Cytokine</keyword>
<dbReference type="PANTHER" id="PTHR12015:SF183">
    <property type="entry name" value="C-C MOTIF CHEMOKINE 3"/>
    <property type="match status" value="1"/>
</dbReference>
<comment type="similarity">
    <text evidence="2 9">Belongs to the intercrine beta (chemokine CC) family.</text>
</comment>
<comment type="subunit">
    <text evidence="8">Self-associates. Also heterodimer of MIP-1-alpha(4-69) and MIP-1-beta(3-69). Interacts with CCR1.</text>
</comment>
<evidence type="ECO:0000313" key="12">
    <source>
        <dbReference type="Proteomes" id="UP001046870"/>
    </source>
</evidence>
<dbReference type="AlphaFoldDB" id="A0A9D3TEC3"/>
<evidence type="ECO:0000256" key="8">
    <source>
        <dbReference type="ARBA" id="ARBA00046726"/>
    </source>
</evidence>
<evidence type="ECO:0000256" key="3">
    <source>
        <dbReference type="ARBA" id="ARBA00022514"/>
    </source>
</evidence>
<evidence type="ECO:0000256" key="4">
    <source>
        <dbReference type="ARBA" id="ARBA00022525"/>
    </source>
</evidence>
<feature type="domain" description="Chemokine interleukin-8-like" evidence="10">
    <location>
        <begin position="31"/>
        <end position="89"/>
    </location>
</feature>
<keyword evidence="9" id="KW-0145">Chemotaxis</keyword>
<comment type="subcellular location">
    <subcellularLocation>
        <location evidence="1 9">Secreted</location>
    </subcellularLocation>
</comment>
<dbReference type="InterPro" id="IPR039809">
    <property type="entry name" value="Chemokine_b/g/d"/>
</dbReference>
<protein>
    <recommendedName>
        <fullName evidence="9">C-C motif chemokine</fullName>
    </recommendedName>
</protein>
<dbReference type="Gene3D" id="2.40.50.40">
    <property type="match status" value="1"/>
</dbReference>
<dbReference type="EMBL" id="JAFDVH010000007">
    <property type="protein sequence ID" value="KAG7473209.1"/>
    <property type="molecule type" value="Genomic_DNA"/>
</dbReference>
<evidence type="ECO:0000256" key="7">
    <source>
        <dbReference type="ARBA" id="ARBA00044740"/>
    </source>
</evidence>
<dbReference type="OrthoDB" id="9447832at2759"/>
<dbReference type="InterPro" id="IPR001811">
    <property type="entry name" value="Chemokine_IL8-like_dom"/>
</dbReference>
<dbReference type="Pfam" id="PF00048">
    <property type="entry name" value="IL8"/>
    <property type="match status" value="1"/>
</dbReference>
<comment type="caution">
    <text evidence="11">The sequence shown here is derived from an EMBL/GenBank/DDBJ whole genome shotgun (WGS) entry which is preliminary data.</text>
</comment>
<dbReference type="GO" id="GO:0005615">
    <property type="term" value="C:extracellular space"/>
    <property type="evidence" value="ECO:0007669"/>
    <property type="project" value="UniProtKB-KW"/>
</dbReference>
<dbReference type="Proteomes" id="UP001046870">
    <property type="component" value="Chromosome 7"/>
</dbReference>